<dbReference type="RefSeq" id="WP_176010724.1">
    <property type="nucleotide sequence ID" value="NZ_CP041372.2"/>
</dbReference>
<keyword evidence="1" id="KW-1133">Transmembrane helix</keyword>
<keyword evidence="3" id="KW-1185">Reference proteome</keyword>
<accession>A0A859FJC5</accession>
<proteinExistence type="predicted"/>
<name>A0A859FJC5_9BACI</name>
<evidence type="ECO:0000313" key="2">
    <source>
        <dbReference type="EMBL" id="QKS72755.1"/>
    </source>
</evidence>
<dbReference type="Proteomes" id="UP000318138">
    <property type="component" value="Chromosome"/>
</dbReference>
<feature type="transmembrane region" description="Helical" evidence="1">
    <location>
        <begin position="12"/>
        <end position="38"/>
    </location>
</feature>
<protein>
    <submittedName>
        <fullName evidence="2">AtpZ/AtpI family protein</fullName>
    </submittedName>
</protein>
<dbReference type="KEGG" id="psua:FLK61_39775"/>
<feature type="transmembrane region" description="Helical" evidence="1">
    <location>
        <begin position="44"/>
        <end position="65"/>
    </location>
</feature>
<dbReference type="Pfam" id="PF09527">
    <property type="entry name" value="ATPase_gene1"/>
    <property type="match status" value="1"/>
</dbReference>
<organism evidence="2 3">
    <name type="scientific">Paenalkalicoccus suaedae</name>
    <dbReference type="NCBI Taxonomy" id="2592382"/>
    <lineage>
        <taxon>Bacteria</taxon>
        <taxon>Bacillati</taxon>
        <taxon>Bacillota</taxon>
        <taxon>Bacilli</taxon>
        <taxon>Bacillales</taxon>
        <taxon>Bacillaceae</taxon>
        <taxon>Paenalkalicoccus</taxon>
    </lineage>
</organism>
<keyword evidence="1" id="KW-0812">Transmembrane</keyword>
<gene>
    <name evidence="2" type="ORF">FLK61_39775</name>
</gene>
<reference evidence="3" key="1">
    <citation type="submission" date="2019-07" db="EMBL/GenBank/DDBJ databases">
        <title>Bacillus alkalisoli sp. nov. isolated from saline soil.</title>
        <authorList>
            <person name="Sun J.-Q."/>
            <person name="Xu L."/>
        </authorList>
    </citation>
    <scope>NUCLEOTIDE SEQUENCE [LARGE SCALE GENOMIC DNA]</scope>
    <source>
        <strain evidence="3">M4U3P1</strain>
    </source>
</reference>
<dbReference type="InterPro" id="IPR032820">
    <property type="entry name" value="ATPase_put"/>
</dbReference>
<dbReference type="EMBL" id="CP041372">
    <property type="protein sequence ID" value="QKS72755.1"/>
    <property type="molecule type" value="Genomic_DNA"/>
</dbReference>
<keyword evidence="1" id="KW-0472">Membrane</keyword>
<sequence length="77" mass="8407">MAQQPRNRKAMKAFALMSTISAYTIGGVLLGVIVGLWLDSRYDGSGLFLVLGFLIGLVVTSYGIYKTVQQFLEDDST</sequence>
<evidence type="ECO:0000313" key="3">
    <source>
        <dbReference type="Proteomes" id="UP000318138"/>
    </source>
</evidence>
<dbReference type="AlphaFoldDB" id="A0A859FJC5"/>
<evidence type="ECO:0000256" key="1">
    <source>
        <dbReference type="SAM" id="Phobius"/>
    </source>
</evidence>